<dbReference type="GO" id="GO:0008168">
    <property type="term" value="F:methyltransferase activity"/>
    <property type="evidence" value="ECO:0007669"/>
    <property type="project" value="UniProtKB-KW"/>
</dbReference>
<evidence type="ECO:0000256" key="1">
    <source>
        <dbReference type="ARBA" id="ARBA00007137"/>
    </source>
</evidence>
<dbReference type="Gene3D" id="3.20.20.480">
    <property type="entry name" value="Trimethylamine methyltransferase-like"/>
    <property type="match status" value="1"/>
</dbReference>
<keyword evidence="2 4" id="KW-0489">Methyltransferase</keyword>
<organism evidence="4 5">
    <name type="scientific">Sporomusa malonica</name>
    <dbReference type="NCBI Taxonomy" id="112901"/>
    <lineage>
        <taxon>Bacteria</taxon>
        <taxon>Bacillati</taxon>
        <taxon>Bacillota</taxon>
        <taxon>Negativicutes</taxon>
        <taxon>Selenomonadales</taxon>
        <taxon>Sporomusaceae</taxon>
        <taxon>Sporomusa</taxon>
    </lineage>
</organism>
<keyword evidence="3 4" id="KW-0808">Transferase</keyword>
<evidence type="ECO:0000313" key="4">
    <source>
        <dbReference type="EMBL" id="SMD13854.1"/>
    </source>
</evidence>
<evidence type="ECO:0000256" key="3">
    <source>
        <dbReference type="ARBA" id="ARBA00022679"/>
    </source>
</evidence>
<dbReference type="GO" id="GO:0015948">
    <property type="term" value="P:methanogenesis"/>
    <property type="evidence" value="ECO:0007669"/>
    <property type="project" value="InterPro"/>
</dbReference>
<gene>
    <name evidence="4" type="ORF">SAMN04488500_13221</name>
</gene>
<dbReference type="Pfam" id="PF06253">
    <property type="entry name" value="MTTB"/>
    <property type="match status" value="1"/>
</dbReference>
<dbReference type="Proteomes" id="UP000192738">
    <property type="component" value="Unassembled WGS sequence"/>
</dbReference>
<dbReference type="InterPro" id="IPR010426">
    <property type="entry name" value="MTTB_MeTrfase"/>
</dbReference>
<name>A0A1W2EW08_9FIRM</name>
<evidence type="ECO:0000313" key="5">
    <source>
        <dbReference type="Proteomes" id="UP000192738"/>
    </source>
</evidence>
<dbReference type="EMBL" id="FWXI01000032">
    <property type="protein sequence ID" value="SMD13854.1"/>
    <property type="molecule type" value="Genomic_DNA"/>
</dbReference>
<dbReference type="OrthoDB" id="5418352at2"/>
<dbReference type="RefSeq" id="WP_084578288.1">
    <property type="nucleotide sequence ID" value="NZ_CP155572.1"/>
</dbReference>
<dbReference type="GO" id="GO:0032259">
    <property type="term" value="P:methylation"/>
    <property type="evidence" value="ECO:0007669"/>
    <property type="project" value="UniProtKB-KW"/>
</dbReference>
<accession>A0A1W2EW08</accession>
<protein>
    <submittedName>
        <fullName evidence="4">Trimethylamine---corrinoid protein Co-methyltransferase</fullName>
    </submittedName>
</protein>
<keyword evidence="5" id="KW-1185">Reference proteome</keyword>
<dbReference type="STRING" id="112901.SAMN04488500_13221"/>
<proteinExistence type="inferred from homology"/>
<dbReference type="AlphaFoldDB" id="A0A1W2EW08"/>
<sequence>MQYNRFFTDDQVKRIHEASLELLENVGVLVHNDKARAIYGKIGCSVDVQSGMVKFPSQVVEKARQSFVPTYTFTAQNPKFDKVLPNDGPIVVTGSSAPNIIDPKTGEERRATSDDIANIAYLINELPGFDVFSISTLAEDAPPGQFSISRFYPALKNCKKPVRSNTPNMKDLEQVLELGELIAGSKEAYMARPFINHHYCPMVAPLTMDVESTEAVIYLVERGLPVYGTIVPNAGLTSPMSLAATVTLGNAEFLALATLIQSIRPGAPMIYAVLSTVADMRTGNYAPGAIETGMLQMGHTEMANYYNIPSGGYIGLTNSHLNDAQSGYETGMNTTGALLAGASLFNMGGLLGSLMAFDFGKAVTDSEIAMNLKRMKRGMEFSEENLCLDLIAKVGPGGSYMSEKHTVKKMRTTAVLPNVATREMRGRWESEGRTDYQTRAMREADRILSQENPAKFSAELDAKIRGHFPNLVAGDAKWDL</sequence>
<evidence type="ECO:0000256" key="2">
    <source>
        <dbReference type="ARBA" id="ARBA00022603"/>
    </source>
</evidence>
<dbReference type="InterPro" id="IPR038601">
    <property type="entry name" value="MttB-like_sf"/>
</dbReference>
<comment type="similarity">
    <text evidence="1">Belongs to the trimethylamine methyltransferase family.</text>
</comment>
<reference evidence="4 5" key="1">
    <citation type="submission" date="2017-04" db="EMBL/GenBank/DDBJ databases">
        <authorList>
            <person name="Afonso C.L."/>
            <person name="Miller P.J."/>
            <person name="Scott M.A."/>
            <person name="Spackman E."/>
            <person name="Goraichik I."/>
            <person name="Dimitrov K.M."/>
            <person name="Suarez D.L."/>
            <person name="Swayne D.E."/>
        </authorList>
    </citation>
    <scope>NUCLEOTIDE SEQUENCE [LARGE SCALE GENOMIC DNA]</scope>
    <source>
        <strain evidence="4 5">DSM 5090</strain>
    </source>
</reference>